<comment type="subcellular location">
    <subcellularLocation>
        <location evidence="1">Membrane</location>
    </subcellularLocation>
</comment>
<name>A0A6J6PC86_9ZZZZ</name>
<evidence type="ECO:0000313" key="3">
    <source>
        <dbReference type="EMBL" id="CAB4696409.1"/>
    </source>
</evidence>
<protein>
    <submittedName>
        <fullName evidence="3">Unannotated protein</fullName>
    </submittedName>
</protein>
<sequence>MALAIAMLLAVFLLYTAVVGNSTPVLQPSNLAGHTGTVSLTGEVIGPVAGESHTTGLTFGLRDISGKSQTIPINFHGSVPDLFKVGRHVNLTGAMKNGTFVATDMTTKCPSKYTTTNGS</sequence>
<dbReference type="InterPro" id="IPR036127">
    <property type="entry name" value="CcmE-like_sf"/>
</dbReference>
<dbReference type="Pfam" id="PF03100">
    <property type="entry name" value="CcmE"/>
    <property type="match status" value="1"/>
</dbReference>
<dbReference type="InterPro" id="IPR012340">
    <property type="entry name" value="NA-bd_OB-fold"/>
</dbReference>
<gene>
    <name evidence="3" type="ORF">UFOPK2399_01053</name>
</gene>
<dbReference type="GO" id="GO:0005886">
    <property type="term" value="C:plasma membrane"/>
    <property type="evidence" value="ECO:0007669"/>
    <property type="project" value="InterPro"/>
</dbReference>
<evidence type="ECO:0000256" key="2">
    <source>
        <dbReference type="ARBA" id="ARBA00023136"/>
    </source>
</evidence>
<organism evidence="3">
    <name type="scientific">freshwater metagenome</name>
    <dbReference type="NCBI Taxonomy" id="449393"/>
    <lineage>
        <taxon>unclassified sequences</taxon>
        <taxon>metagenomes</taxon>
        <taxon>ecological metagenomes</taxon>
    </lineage>
</organism>
<dbReference type="SUPFAM" id="SSF82093">
    <property type="entry name" value="Heme chaperone CcmE"/>
    <property type="match status" value="1"/>
</dbReference>
<reference evidence="3" key="1">
    <citation type="submission" date="2020-05" db="EMBL/GenBank/DDBJ databases">
        <authorList>
            <person name="Chiriac C."/>
            <person name="Salcher M."/>
            <person name="Ghai R."/>
            <person name="Kavagutti S V."/>
        </authorList>
    </citation>
    <scope>NUCLEOTIDE SEQUENCE</scope>
</reference>
<dbReference type="Gene3D" id="2.40.50.140">
    <property type="entry name" value="Nucleic acid-binding proteins"/>
    <property type="match status" value="1"/>
</dbReference>
<proteinExistence type="predicted"/>
<evidence type="ECO:0000256" key="1">
    <source>
        <dbReference type="ARBA" id="ARBA00004370"/>
    </source>
</evidence>
<dbReference type="GO" id="GO:0017004">
    <property type="term" value="P:cytochrome complex assembly"/>
    <property type="evidence" value="ECO:0007669"/>
    <property type="project" value="InterPro"/>
</dbReference>
<dbReference type="EMBL" id="CAEZXP010000002">
    <property type="protein sequence ID" value="CAB4696409.1"/>
    <property type="molecule type" value="Genomic_DNA"/>
</dbReference>
<accession>A0A6J6PC86</accession>
<dbReference type="AlphaFoldDB" id="A0A6J6PC86"/>
<keyword evidence="2" id="KW-0472">Membrane</keyword>
<dbReference type="GO" id="GO:0017003">
    <property type="term" value="P:protein-heme linkage"/>
    <property type="evidence" value="ECO:0007669"/>
    <property type="project" value="InterPro"/>
</dbReference>
<dbReference type="GO" id="GO:0020037">
    <property type="term" value="F:heme binding"/>
    <property type="evidence" value="ECO:0007669"/>
    <property type="project" value="InterPro"/>
</dbReference>
<dbReference type="InterPro" id="IPR004329">
    <property type="entry name" value="CcmE"/>
</dbReference>